<name>A0A1U7XII6_NICSY</name>
<dbReference type="GO" id="GO:0015180">
    <property type="term" value="F:L-alanine transmembrane transporter activity"/>
    <property type="evidence" value="ECO:0007669"/>
    <property type="project" value="TreeGrafter"/>
</dbReference>
<evidence type="ECO:0000313" key="9">
    <source>
        <dbReference type="Proteomes" id="UP000189701"/>
    </source>
</evidence>
<evidence type="ECO:0000256" key="3">
    <source>
        <dbReference type="ARBA" id="ARBA00022692"/>
    </source>
</evidence>
<protein>
    <submittedName>
        <fullName evidence="10">Amino-acid permease BAT1 homolog isoform X1</fullName>
    </submittedName>
</protein>
<dbReference type="InterPro" id="IPR002293">
    <property type="entry name" value="AA/rel_permease1"/>
</dbReference>
<keyword evidence="2" id="KW-0813">Transport</keyword>
<sequence length="629" mass="67747">MKTEASTSSAAGSYHRLDDYEVINDDISNKIFTSDSDDSRLRQLGYKQELYRGLSFIANFSITFTIVSVLTGISTLYNQALAFGGPITLVYGWPIVGLMTLIVGLALAEICSAYPTSAGLYYWSAKLSGNYFGPFASWITGWVLSNFAFSFSVVSVLTGLNTLMGTGLNFGGPISYVYGWLIAGAFTMFVGLSMAEICSSYPTSGGLYYWSAKLAGPSWAPFASWITGWFNIVGQWAVTASVDFSLAQLVQVIILLSTGGLNGGGYQGSKYVVIALHGGILLLHAILNSLPISWLSFFGQLAAAWNVLGVFLLMILIPMVATERASAKFVFTNFNTDNGDGINNNLYIFVLGLLMSQYTLTGYDASAHMTEETKNADKNGPKGIVSAIGISVLAGWAYILGITFAVTDIPHLLNKNNDSGGYAIAQIFYDAFKSRYGSGTGGIVCLGIIAVAVFFCGMSSLTSNSRMAYAFSRDGAMPYSSFWHKVNKQEVPLNAVWMSAFIAFCMALTSLGSLVAFQAMTSIATIGLYIAYALPILFRVTLARKSFTPGPFNLGNYGLVVGWVAIFWVALISVLFSLPVAYPITDQTLNYTPVAVGGLLILVVSSWIFSARHWFKGPITNIGNSSEEA</sequence>
<feature type="transmembrane region" description="Helical" evidence="8">
    <location>
        <begin position="177"/>
        <end position="198"/>
    </location>
</feature>
<feature type="transmembrane region" description="Helical" evidence="8">
    <location>
        <begin position="384"/>
        <end position="406"/>
    </location>
</feature>
<feature type="transmembrane region" description="Helical" evidence="8">
    <location>
        <begin position="436"/>
        <end position="457"/>
    </location>
</feature>
<proteinExistence type="inferred from homology"/>
<dbReference type="FunFam" id="1.20.1740.10:FF:000026">
    <property type="entry name" value="Amino-acid permease BAT1"/>
    <property type="match status" value="1"/>
</dbReference>
<dbReference type="GO" id="GO:0016020">
    <property type="term" value="C:membrane"/>
    <property type="evidence" value="ECO:0007669"/>
    <property type="project" value="UniProtKB-SubCell"/>
</dbReference>
<dbReference type="GO" id="GO:0015189">
    <property type="term" value="F:L-lysine transmembrane transporter activity"/>
    <property type="evidence" value="ECO:0007669"/>
    <property type="project" value="TreeGrafter"/>
</dbReference>
<dbReference type="OrthoDB" id="1222481at2759"/>
<organism evidence="9 10">
    <name type="scientific">Nicotiana sylvestris</name>
    <name type="common">Wood tobacco</name>
    <name type="synonym">South American tobacco</name>
    <dbReference type="NCBI Taxonomy" id="4096"/>
    <lineage>
        <taxon>Eukaryota</taxon>
        <taxon>Viridiplantae</taxon>
        <taxon>Streptophyta</taxon>
        <taxon>Embryophyta</taxon>
        <taxon>Tracheophyta</taxon>
        <taxon>Spermatophyta</taxon>
        <taxon>Magnoliopsida</taxon>
        <taxon>eudicotyledons</taxon>
        <taxon>Gunneridae</taxon>
        <taxon>Pentapetalae</taxon>
        <taxon>asterids</taxon>
        <taxon>lamiids</taxon>
        <taxon>Solanales</taxon>
        <taxon>Solanaceae</taxon>
        <taxon>Nicotianoideae</taxon>
        <taxon>Nicotianeae</taxon>
        <taxon>Nicotiana</taxon>
    </lineage>
</organism>
<dbReference type="PANTHER" id="PTHR45649:SF30">
    <property type="entry name" value="AMINO-ACID PERMEASE BAT1"/>
    <property type="match status" value="1"/>
</dbReference>
<evidence type="ECO:0000256" key="8">
    <source>
        <dbReference type="SAM" id="Phobius"/>
    </source>
</evidence>
<dbReference type="PIRSF" id="PIRSF006060">
    <property type="entry name" value="AA_transporter"/>
    <property type="match status" value="1"/>
</dbReference>
<evidence type="ECO:0000256" key="2">
    <source>
        <dbReference type="ARBA" id="ARBA00022448"/>
    </source>
</evidence>
<dbReference type="InterPro" id="IPR004756">
    <property type="entry name" value="AA_permease"/>
</dbReference>
<evidence type="ECO:0000256" key="4">
    <source>
        <dbReference type="ARBA" id="ARBA00022970"/>
    </source>
</evidence>
<comment type="similarity">
    <text evidence="7">Belongs to the amino acid-polyamine-organocation (APC) superfamily. Amino acid/choline transporter (ACT) (TC 2.A.3.4) family.</text>
</comment>
<dbReference type="PROSITE" id="PS00218">
    <property type="entry name" value="AMINO_ACID_PERMEASE_1"/>
    <property type="match status" value="2"/>
</dbReference>
<dbReference type="GO" id="GO:0005313">
    <property type="term" value="F:L-glutamate transmembrane transporter activity"/>
    <property type="evidence" value="ECO:0007669"/>
    <property type="project" value="TreeGrafter"/>
</dbReference>
<evidence type="ECO:0000256" key="1">
    <source>
        <dbReference type="ARBA" id="ARBA00004141"/>
    </source>
</evidence>
<dbReference type="NCBIfam" id="TIGR00907">
    <property type="entry name" value="2A0304"/>
    <property type="match status" value="1"/>
</dbReference>
<evidence type="ECO:0000256" key="5">
    <source>
        <dbReference type="ARBA" id="ARBA00022989"/>
    </source>
</evidence>
<feature type="transmembrane region" description="Helical" evidence="8">
    <location>
        <begin position="302"/>
        <end position="321"/>
    </location>
</feature>
<keyword evidence="9" id="KW-1185">Reference proteome</keyword>
<keyword evidence="5 8" id="KW-1133">Transmembrane helix</keyword>
<feature type="transmembrane region" description="Helical" evidence="8">
    <location>
        <begin position="93"/>
        <end position="123"/>
    </location>
</feature>
<keyword evidence="6 8" id="KW-0472">Membrane</keyword>
<evidence type="ECO:0000256" key="7">
    <source>
        <dbReference type="ARBA" id="ARBA00061200"/>
    </source>
</evidence>
<feature type="transmembrane region" description="Helical" evidence="8">
    <location>
        <begin position="135"/>
        <end position="157"/>
    </location>
</feature>
<feature type="transmembrane region" description="Helical" evidence="8">
    <location>
        <begin position="271"/>
        <end position="290"/>
    </location>
</feature>
<comment type="subcellular location">
    <subcellularLocation>
        <location evidence="1">Membrane</location>
        <topology evidence="1">Multi-pass membrane protein</topology>
    </subcellularLocation>
</comment>
<dbReference type="eggNOG" id="KOG1289">
    <property type="taxonomic scope" value="Eukaryota"/>
</dbReference>
<feature type="transmembrane region" description="Helical" evidence="8">
    <location>
        <begin position="554"/>
        <end position="578"/>
    </location>
</feature>
<feature type="transmembrane region" description="Helical" evidence="8">
    <location>
        <begin position="50"/>
        <end position="73"/>
    </location>
</feature>
<dbReference type="RefSeq" id="XP_009786769.1">
    <property type="nucleotide sequence ID" value="XM_009788467.1"/>
</dbReference>
<evidence type="ECO:0000313" key="10">
    <source>
        <dbReference type="RefSeq" id="XP_009786769.1"/>
    </source>
</evidence>
<feature type="transmembrane region" description="Helical" evidence="8">
    <location>
        <begin position="495"/>
        <end position="517"/>
    </location>
</feature>
<dbReference type="GO" id="GO:0015185">
    <property type="term" value="F:gamma-aminobutyric acid transmembrane transporter activity"/>
    <property type="evidence" value="ECO:0007669"/>
    <property type="project" value="TreeGrafter"/>
</dbReference>
<dbReference type="AlphaFoldDB" id="A0A1U7XII6"/>
<feature type="transmembrane region" description="Helical" evidence="8">
    <location>
        <begin position="244"/>
        <end position="264"/>
    </location>
</feature>
<feature type="transmembrane region" description="Helical" evidence="8">
    <location>
        <begin position="523"/>
        <end position="542"/>
    </location>
</feature>
<gene>
    <name evidence="10" type="primary">LOC104234830</name>
</gene>
<reference evidence="9" key="1">
    <citation type="journal article" date="2013" name="Genome Biol.">
        <title>Reference genomes and transcriptomes of Nicotiana sylvestris and Nicotiana tomentosiformis.</title>
        <authorList>
            <person name="Sierro N."/>
            <person name="Battey J.N."/>
            <person name="Ouadi S."/>
            <person name="Bovet L."/>
            <person name="Goepfert S."/>
            <person name="Bakaher N."/>
            <person name="Peitsch M.C."/>
            <person name="Ivanov N.V."/>
        </authorList>
    </citation>
    <scope>NUCLEOTIDE SEQUENCE [LARGE SCALE GENOMIC DNA]</scope>
</reference>
<dbReference type="PANTHER" id="PTHR45649">
    <property type="entry name" value="AMINO-ACID PERMEASE BAT1"/>
    <property type="match status" value="1"/>
</dbReference>
<dbReference type="InterPro" id="IPR004840">
    <property type="entry name" value="Amino_acid_permease_CS"/>
</dbReference>
<dbReference type="Proteomes" id="UP000189701">
    <property type="component" value="Unplaced"/>
</dbReference>
<accession>A0A1U7XII6</accession>
<feature type="transmembrane region" description="Helical" evidence="8">
    <location>
        <begin position="590"/>
        <end position="609"/>
    </location>
</feature>
<keyword evidence="3 8" id="KW-0812">Transmembrane</keyword>
<reference evidence="10" key="2">
    <citation type="submission" date="2025-08" db="UniProtKB">
        <authorList>
            <consortium name="RefSeq"/>
        </authorList>
    </citation>
    <scope>IDENTIFICATION</scope>
    <source>
        <tissue evidence="10">Leaf</tissue>
    </source>
</reference>
<dbReference type="Pfam" id="PF13520">
    <property type="entry name" value="AA_permease_2"/>
    <property type="match status" value="1"/>
</dbReference>
<evidence type="ECO:0000256" key="6">
    <source>
        <dbReference type="ARBA" id="ARBA00023136"/>
    </source>
</evidence>
<keyword evidence="4" id="KW-0029">Amino-acid transport</keyword>
<dbReference type="Gene3D" id="1.20.1740.10">
    <property type="entry name" value="Amino acid/polyamine transporter I"/>
    <property type="match status" value="1"/>
</dbReference>